<reference evidence="6 7" key="1">
    <citation type="journal article" date="2019" name="Int. J. Syst. Evol. Microbiol.">
        <title>The Global Catalogue of Microorganisms (GCM) 10K type strain sequencing project: providing services to taxonomists for standard genome sequencing and annotation.</title>
        <authorList>
            <consortium name="The Broad Institute Genomics Platform"/>
            <consortium name="The Broad Institute Genome Sequencing Center for Infectious Disease"/>
            <person name="Wu L."/>
            <person name="Ma J."/>
        </authorList>
    </citation>
    <scope>NUCLEOTIDE SEQUENCE [LARGE SCALE GENOMIC DNA]</scope>
    <source>
        <strain evidence="6 7">JCM 15421</strain>
    </source>
</reference>
<dbReference type="PANTHER" id="PTHR43490:SF99">
    <property type="entry name" value="SHORT-CHAIN DEHYDROGENASE_REDUCTASE"/>
    <property type="match status" value="1"/>
</dbReference>
<organism evidence="6 7">
    <name type="scientific">Dokdonella soli</name>
    <dbReference type="NCBI Taxonomy" id="529810"/>
    <lineage>
        <taxon>Bacteria</taxon>
        <taxon>Pseudomonadati</taxon>
        <taxon>Pseudomonadota</taxon>
        <taxon>Gammaproteobacteria</taxon>
        <taxon>Lysobacterales</taxon>
        <taxon>Rhodanobacteraceae</taxon>
        <taxon>Dokdonella</taxon>
    </lineage>
</organism>
<accession>A0ABN1J063</accession>
<comment type="caution">
    <text evidence="6">The sequence shown here is derived from an EMBL/GenBank/DDBJ whole genome shotgun (WGS) entry which is preliminary data.</text>
</comment>
<evidence type="ECO:0000259" key="5">
    <source>
        <dbReference type="SMART" id="SM00822"/>
    </source>
</evidence>
<dbReference type="InterPro" id="IPR002347">
    <property type="entry name" value="SDR_fam"/>
</dbReference>
<proteinExistence type="inferred from homology"/>
<gene>
    <name evidence="6" type="ORF">GCM10009105_38050</name>
</gene>
<dbReference type="PRINTS" id="PR00080">
    <property type="entry name" value="SDRFAMILY"/>
</dbReference>
<evidence type="ECO:0000256" key="4">
    <source>
        <dbReference type="RuleBase" id="RU000363"/>
    </source>
</evidence>
<dbReference type="PANTHER" id="PTHR43490">
    <property type="entry name" value="(+)-NEOMENTHOL DEHYDROGENASE"/>
    <property type="match status" value="1"/>
</dbReference>
<name>A0ABN1J063_9GAMM</name>
<protein>
    <submittedName>
        <fullName evidence="6">SDR family oxidoreductase</fullName>
    </submittedName>
</protein>
<dbReference type="PROSITE" id="PS00061">
    <property type="entry name" value="ADH_SHORT"/>
    <property type="match status" value="1"/>
</dbReference>
<dbReference type="Pfam" id="PF00106">
    <property type="entry name" value="adh_short"/>
    <property type="match status" value="1"/>
</dbReference>
<dbReference type="SMART" id="SM00822">
    <property type="entry name" value="PKS_KR"/>
    <property type="match status" value="1"/>
</dbReference>
<dbReference type="InterPro" id="IPR045313">
    <property type="entry name" value="CBR1-like"/>
</dbReference>
<keyword evidence="2" id="KW-0521">NADP</keyword>
<dbReference type="RefSeq" id="WP_343794182.1">
    <property type="nucleotide sequence ID" value="NZ_BAAAEU010000032.1"/>
</dbReference>
<keyword evidence="7" id="KW-1185">Reference proteome</keyword>
<dbReference type="InterPro" id="IPR057326">
    <property type="entry name" value="KR_dom"/>
</dbReference>
<dbReference type="InterPro" id="IPR020904">
    <property type="entry name" value="Sc_DH/Rdtase_CS"/>
</dbReference>
<dbReference type="PRINTS" id="PR00081">
    <property type="entry name" value="GDHRDH"/>
</dbReference>
<sequence length="241" mass="25441">MTSKIALVTGATRGIGLETVRQLAQNNVHVILAARDHGKGVAAAQALQGEGLKVEALALDASDEKSIAAAAQEVEKKHGRLDILVNNAGVLFDDLAKKPSEQTLDVWRKTFDTNVFGLVAVTQAFLPLLRKAPAARIVNVSSILGSVALNADPTSPIYDFKVPAYNVSKSAVNAWTVQLAHELRDSTIKVNAIHPGSVKTDMNSHGDIDVVEGAKTSVELALIGADGPNGSFSHLGQTLPW</sequence>
<dbReference type="CDD" id="cd05324">
    <property type="entry name" value="carb_red_PTCR-like_SDR_c"/>
    <property type="match status" value="1"/>
</dbReference>
<evidence type="ECO:0000313" key="7">
    <source>
        <dbReference type="Proteomes" id="UP001501523"/>
    </source>
</evidence>
<dbReference type="SUPFAM" id="SSF51735">
    <property type="entry name" value="NAD(P)-binding Rossmann-fold domains"/>
    <property type="match status" value="1"/>
</dbReference>
<keyword evidence="3" id="KW-0560">Oxidoreductase</keyword>
<comment type="similarity">
    <text evidence="1 4">Belongs to the short-chain dehydrogenases/reductases (SDR) family.</text>
</comment>
<evidence type="ECO:0000256" key="2">
    <source>
        <dbReference type="ARBA" id="ARBA00022857"/>
    </source>
</evidence>
<dbReference type="Gene3D" id="3.40.50.720">
    <property type="entry name" value="NAD(P)-binding Rossmann-like Domain"/>
    <property type="match status" value="1"/>
</dbReference>
<feature type="domain" description="Ketoreductase" evidence="5">
    <location>
        <begin position="4"/>
        <end position="196"/>
    </location>
</feature>
<evidence type="ECO:0000313" key="6">
    <source>
        <dbReference type="EMBL" id="GAA0724968.1"/>
    </source>
</evidence>
<dbReference type="EMBL" id="BAAAEU010000032">
    <property type="protein sequence ID" value="GAA0724968.1"/>
    <property type="molecule type" value="Genomic_DNA"/>
</dbReference>
<dbReference type="InterPro" id="IPR036291">
    <property type="entry name" value="NAD(P)-bd_dom_sf"/>
</dbReference>
<dbReference type="Proteomes" id="UP001501523">
    <property type="component" value="Unassembled WGS sequence"/>
</dbReference>
<evidence type="ECO:0000256" key="1">
    <source>
        <dbReference type="ARBA" id="ARBA00006484"/>
    </source>
</evidence>
<evidence type="ECO:0000256" key="3">
    <source>
        <dbReference type="ARBA" id="ARBA00023002"/>
    </source>
</evidence>